<evidence type="ECO:0000256" key="4">
    <source>
        <dbReference type="PROSITE-ProRule" id="PRU00510"/>
    </source>
</evidence>
<dbReference type="RefSeq" id="WP_164454406.1">
    <property type="nucleotide sequence ID" value="NZ_JAAIJQ010000068.1"/>
</dbReference>
<dbReference type="Gene3D" id="1.20.120.910">
    <property type="entry name" value="DksA, coiled-coil domain"/>
    <property type="match status" value="1"/>
</dbReference>
<accession>A0A6M0K4V6</accession>
<gene>
    <name evidence="7" type="ORF">G3446_18965</name>
</gene>
<dbReference type="InterPro" id="IPR000962">
    <property type="entry name" value="Znf_DskA_TraR"/>
</dbReference>
<dbReference type="Pfam" id="PF01258">
    <property type="entry name" value="zf-dskA_traR"/>
    <property type="match status" value="1"/>
</dbReference>
<dbReference type="PANTHER" id="PTHR38777">
    <property type="entry name" value="FELS-2 PROPHAGE PROTEIN"/>
    <property type="match status" value="1"/>
</dbReference>
<keyword evidence="1" id="KW-0479">Metal-binding</keyword>
<evidence type="ECO:0000313" key="7">
    <source>
        <dbReference type="EMBL" id="NEV63943.1"/>
    </source>
</evidence>
<dbReference type="GO" id="GO:0008270">
    <property type="term" value="F:zinc ion binding"/>
    <property type="evidence" value="ECO:0007669"/>
    <property type="project" value="UniProtKB-KW"/>
</dbReference>
<keyword evidence="3" id="KW-0862">Zinc</keyword>
<evidence type="ECO:0000256" key="2">
    <source>
        <dbReference type="ARBA" id="ARBA00022771"/>
    </source>
</evidence>
<dbReference type="EMBL" id="JAAIJQ010000068">
    <property type="protein sequence ID" value="NEV63943.1"/>
    <property type="molecule type" value="Genomic_DNA"/>
</dbReference>
<proteinExistence type="predicted"/>
<feature type="domain" description="Zinc finger DksA/TraR C4-type" evidence="6">
    <location>
        <begin position="37"/>
        <end position="69"/>
    </location>
</feature>
<dbReference type="PROSITE" id="PS51128">
    <property type="entry name" value="ZF_DKSA_2"/>
    <property type="match status" value="1"/>
</dbReference>
<keyword evidence="2" id="KW-0863">Zinc-finger</keyword>
<name>A0A6M0K4V6_9GAMM</name>
<feature type="compositionally biased region" description="Basic and acidic residues" evidence="5">
    <location>
        <begin position="59"/>
        <end position="73"/>
    </location>
</feature>
<dbReference type="Proteomes" id="UP000483379">
    <property type="component" value="Unassembled WGS sequence"/>
</dbReference>
<feature type="region of interest" description="Disordered" evidence="5">
    <location>
        <begin position="57"/>
        <end position="79"/>
    </location>
</feature>
<reference evidence="7 8" key="1">
    <citation type="submission" date="2020-02" db="EMBL/GenBank/DDBJ databases">
        <title>Genome sequences of Thiorhodococcus mannitoliphagus and Thiorhodococcus minor, purple sulfur photosynthetic bacteria in the gammaproteobacterial family, Chromatiaceae.</title>
        <authorList>
            <person name="Aviles F.A."/>
            <person name="Meyer T.E."/>
            <person name="Kyndt J.A."/>
        </authorList>
    </citation>
    <scope>NUCLEOTIDE SEQUENCE [LARGE SCALE GENOMIC DNA]</scope>
    <source>
        <strain evidence="7 8">DSM 11518</strain>
    </source>
</reference>
<dbReference type="GO" id="GO:1900378">
    <property type="term" value="P:positive regulation of secondary metabolite biosynthetic process"/>
    <property type="evidence" value="ECO:0007669"/>
    <property type="project" value="TreeGrafter"/>
</dbReference>
<evidence type="ECO:0000313" key="8">
    <source>
        <dbReference type="Proteomes" id="UP000483379"/>
    </source>
</evidence>
<evidence type="ECO:0000259" key="6">
    <source>
        <dbReference type="Pfam" id="PF01258"/>
    </source>
</evidence>
<evidence type="ECO:0000256" key="1">
    <source>
        <dbReference type="ARBA" id="ARBA00022723"/>
    </source>
</evidence>
<protein>
    <submittedName>
        <fullName evidence="7">Molecular chaperone DnaK</fullName>
    </submittedName>
</protein>
<evidence type="ECO:0000256" key="3">
    <source>
        <dbReference type="ARBA" id="ARBA00022833"/>
    </source>
</evidence>
<organism evidence="7 8">
    <name type="scientific">Thiorhodococcus minor</name>
    <dbReference type="NCBI Taxonomy" id="57489"/>
    <lineage>
        <taxon>Bacteria</taxon>
        <taxon>Pseudomonadati</taxon>
        <taxon>Pseudomonadota</taxon>
        <taxon>Gammaproteobacteria</taxon>
        <taxon>Chromatiales</taxon>
        <taxon>Chromatiaceae</taxon>
        <taxon>Thiorhodococcus</taxon>
    </lineage>
</organism>
<feature type="zinc finger region" description="dksA C4-type" evidence="4">
    <location>
        <begin position="39"/>
        <end position="63"/>
    </location>
</feature>
<comment type="caution">
    <text evidence="7">The sequence shown here is derived from an EMBL/GenBank/DDBJ whole genome shotgun (WGS) entry which is preliminary data.</text>
</comment>
<evidence type="ECO:0000256" key="5">
    <source>
        <dbReference type="SAM" id="MobiDB-lite"/>
    </source>
</evidence>
<sequence>MEKFADELDMAQAHIEREIEMRVDAIQSHANLGHGRRFCIDCGEAIPESRRRHVPNAKRCAECQDAKERDGSPVRRCAA</sequence>
<dbReference type="SUPFAM" id="SSF57716">
    <property type="entry name" value="Glucocorticoid receptor-like (DNA-binding domain)"/>
    <property type="match status" value="1"/>
</dbReference>
<keyword evidence="8" id="KW-1185">Reference proteome</keyword>
<dbReference type="PANTHER" id="PTHR38777:SF1">
    <property type="entry name" value="DNAK SUPPRESSOR PROTEIN"/>
    <property type="match status" value="1"/>
</dbReference>
<dbReference type="AlphaFoldDB" id="A0A6M0K4V6"/>